<keyword evidence="3" id="KW-1133">Transmembrane helix</keyword>
<dbReference type="Gene3D" id="3.30.760.10">
    <property type="entry name" value="RNA Cap, Translation Initiation Factor Eif4e"/>
    <property type="match status" value="1"/>
</dbReference>
<accession>A0A9P6YJF8</accession>
<dbReference type="InterPro" id="IPR001040">
    <property type="entry name" value="TIF_eIF_4E"/>
</dbReference>
<feature type="region of interest" description="Disordered" evidence="2">
    <location>
        <begin position="352"/>
        <end position="372"/>
    </location>
</feature>
<dbReference type="SUPFAM" id="SSF55418">
    <property type="entry name" value="eIF4e-like"/>
    <property type="match status" value="1"/>
</dbReference>
<comment type="similarity">
    <text evidence="1">Belongs to the eukaryotic initiation factor 4E family.</text>
</comment>
<organism evidence="4 5">
    <name type="scientific">Rhizopus oryzae</name>
    <name type="common">Mucormycosis agent</name>
    <name type="synonym">Rhizopus arrhizus var. delemar</name>
    <dbReference type="NCBI Taxonomy" id="64495"/>
    <lineage>
        <taxon>Eukaryota</taxon>
        <taxon>Fungi</taxon>
        <taxon>Fungi incertae sedis</taxon>
        <taxon>Mucoromycota</taxon>
        <taxon>Mucoromycotina</taxon>
        <taxon>Mucoromycetes</taxon>
        <taxon>Mucorales</taxon>
        <taxon>Mucorineae</taxon>
        <taxon>Rhizopodaceae</taxon>
        <taxon>Rhizopus</taxon>
    </lineage>
</organism>
<keyword evidence="1" id="KW-0648">Protein biosynthesis</keyword>
<dbReference type="EMBL" id="JAANIT010000235">
    <property type="protein sequence ID" value="KAG1550092.1"/>
    <property type="molecule type" value="Genomic_DNA"/>
</dbReference>
<feature type="region of interest" description="Disordered" evidence="2">
    <location>
        <begin position="23"/>
        <end position="47"/>
    </location>
</feature>
<dbReference type="AlphaFoldDB" id="A0A9P6YJF8"/>
<dbReference type="PANTHER" id="PTHR11960">
    <property type="entry name" value="EUKARYOTIC TRANSLATION INITIATION FACTOR 4E RELATED"/>
    <property type="match status" value="1"/>
</dbReference>
<keyword evidence="1" id="KW-0396">Initiation factor</keyword>
<dbReference type="GO" id="GO:0000340">
    <property type="term" value="F:RNA 7-methylguanosine cap binding"/>
    <property type="evidence" value="ECO:0007669"/>
    <property type="project" value="TreeGrafter"/>
</dbReference>
<comment type="caution">
    <text evidence="4">The sequence shown here is derived from an EMBL/GenBank/DDBJ whole genome shotgun (WGS) entry which is preliminary data.</text>
</comment>
<sequence>MFLCRRISFNRITNTKYLTTRLSSSSCGNDAKDSKSRSKEQEEKTAKSIDKVSFMPVINIPEKELAHNAFFSLHRPLLGLSSTNKRPFFSTTSVEEQQEAEMDELLIQYMSTVEHFVGPPPPGSSEELNVMNLENYEEILEKNEMLKENERSFDIETQEILPSSLPIFRMPESGDIIDFLSTMESKMNEENSRLEEMEALKLKKLEIVGNARRFPSPRNLLYPTQDDLLQQFKSEQHIFDNKLLVHLPQSHLTKKNISKRSLPILETHKNEDLLACTSKTSFNVALDNVLFVSTLEGCWTRSLPTPIAMKRQVSLSYPKEREIIFHSIPRRHSHPEPSFPLSLVDDSRRLSTEPVRRISSESTTATSSVSSLEDIEKAYDESKMIQDDHHSYNICETIQEEIPIWADPVKMKENPTRYEHVIHHLNQANIPFDSPLPLSKPCTFYFTDSNHQHQDYLASVKPIFDCDTVWNFTCRWRLYKQNYITLSQLMPGQNIFCFVQGVGPVWEDPVNKRGGRLNIQVSQIKLLDELFETVLLAFIGGSLFAFGVVGVVVSKRYRGDRIEIWLDESATENEIIELK</sequence>
<evidence type="ECO:0000313" key="4">
    <source>
        <dbReference type="EMBL" id="KAG1550092.1"/>
    </source>
</evidence>
<feature type="transmembrane region" description="Helical" evidence="3">
    <location>
        <begin position="534"/>
        <end position="553"/>
    </location>
</feature>
<gene>
    <name evidence="4" type="ORF">G6F51_002650</name>
</gene>
<dbReference type="GO" id="GO:0016281">
    <property type="term" value="C:eukaryotic translation initiation factor 4F complex"/>
    <property type="evidence" value="ECO:0007669"/>
    <property type="project" value="TreeGrafter"/>
</dbReference>
<reference evidence="4" key="1">
    <citation type="journal article" date="2020" name="Microb. Genom.">
        <title>Genetic diversity of clinical and environmental Mucorales isolates obtained from an investigation of mucormycosis cases among solid organ transplant recipients.</title>
        <authorList>
            <person name="Nguyen M.H."/>
            <person name="Kaul D."/>
            <person name="Muto C."/>
            <person name="Cheng S.J."/>
            <person name="Richter R.A."/>
            <person name="Bruno V.M."/>
            <person name="Liu G."/>
            <person name="Beyhan S."/>
            <person name="Sundermann A.J."/>
            <person name="Mounaud S."/>
            <person name="Pasculle A.W."/>
            <person name="Nierman W.C."/>
            <person name="Driscoll E."/>
            <person name="Cumbie R."/>
            <person name="Clancy C.J."/>
            <person name="Dupont C.L."/>
        </authorList>
    </citation>
    <scope>NUCLEOTIDE SEQUENCE</scope>
    <source>
        <strain evidence="4">GL16</strain>
    </source>
</reference>
<evidence type="ECO:0000313" key="5">
    <source>
        <dbReference type="Proteomes" id="UP000717996"/>
    </source>
</evidence>
<feature type="compositionally biased region" description="Low complexity" evidence="2">
    <location>
        <begin position="360"/>
        <end position="371"/>
    </location>
</feature>
<dbReference type="Pfam" id="PF01652">
    <property type="entry name" value="IF4E"/>
    <property type="match status" value="1"/>
</dbReference>
<feature type="compositionally biased region" description="Basic and acidic residues" evidence="2">
    <location>
        <begin position="30"/>
        <end position="47"/>
    </location>
</feature>
<dbReference type="PANTHER" id="PTHR11960:SF71">
    <property type="entry name" value="TRANSLATION INITIATION FACTOR 4E"/>
    <property type="match status" value="1"/>
</dbReference>
<dbReference type="InterPro" id="IPR023398">
    <property type="entry name" value="TIF_eIF4e-like"/>
</dbReference>
<keyword evidence="3" id="KW-0812">Transmembrane</keyword>
<keyword evidence="3" id="KW-0472">Membrane</keyword>
<proteinExistence type="inferred from homology"/>
<evidence type="ECO:0000256" key="1">
    <source>
        <dbReference type="RuleBase" id="RU004374"/>
    </source>
</evidence>
<protein>
    <submittedName>
        <fullName evidence="4">Uncharacterized protein</fullName>
    </submittedName>
</protein>
<dbReference type="Proteomes" id="UP000717996">
    <property type="component" value="Unassembled WGS sequence"/>
</dbReference>
<evidence type="ECO:0000256" key="2">
    <source>
        <dbReference type="SAM" id="MobiDB-lite"/>
    </source>
</evidence>
<evidence type="ECO:0000256" key="3">
    <source>
        <dbReference type="SAM" id="Phobius"/>
    </source>
</evidence>
<name>A0A9P6YJF8_RHIOR</name>
<dbReference type="GO" id="GO:0003743">
    <property type="term" value="F:translation initiation factor activity"/>
    <property type="evidence" value="ECO:0007669"/>
    <property type="project" value="UniProtKB-KW"/>
</dbReference>
<keyword evidence="1" id="KW-0694">RNA-binding</keyword>